<evidence type="ECO:0000256" key="1">
    <source>
        <dbReference type="ARBA" id="ARBA00023015"/>
    </source>
</evidence>
<keyword evidence="6" id="KW-1185">Reference proteome</keyword>
<feature type="domain" description="Peptidase S24/S26A/S26B/S26C" evidence="4">
    <location>
        <begin position="158"/>
        <end position="236"/>
    </location>
</feature>
<comment type="caution">
    <text evidence="5">The sequence shown here is derived from an EMBL/GenBank/DDBJ whole genome shotgun (WGS) entry which is preliminary data.</text>
</comment>
<dbReference type="PANTHER" id="PTHR40661">
    <property type="match status" value="1"/>
</dbReference>
<dbReference type="InterPro" id="IPR015927">
    <property type="entry name" value="Peptidase_S24_S26A/B/C"/>
</dbReference>
<dbReference type="SUPFAM" id="SSF51306">
    <property type="entry name" value="LexA/Signal peptidase"/>
    <property type="match status" value="1"/>
</dbReference>
<dbReference type="Gene3D" id="2.10.109.10">
    <property type="entry name" value="Umud Fragment, subunit A"/>
    <property type="match status" value="1"/>
</dbReference>
<protein>
    <recommendedName>
        <fullName evidence="4">Peptidase S24/S26A/S26B/S26C domain-containing protein</fullName>
    </recommendedName>
</protein>
<accession>A0ABQ0TIS0</accession>
<evidence type="ECO:0000313" key="5">
    <source>
        <dbReference type="EMBL" id="GED67740.1"/>
    </source>
</evidence>
<dbReference type="InterPro" id="IPR010982">
    <property type="entry name" value="Lambda_DNA-bd_dom_sf"/>
</dbReference>
<reference evidence="5 6" key="1">
    <citation type="submission" date="2019-06" db="EMBL/GenBank/DDBJ databases">
        <title>Whole genome shotgun sequence of Brevibacillus reuszeri NBRC 15719.</title>
        <authorList>
            <person name="Hosoyama A."/>
            <person name="Uohara A."/>
            <person name="Ohji S."/>
            <person name="Ichikawa N."/>
        </authorList>
    </citation>
    <scope>NUCLEOTIDE SEQUENCE [LARGE SCALE GENOMIC DNA]</scope>
    <source>
        <strain evidence="5 6">NBRC 15719</strain>
    </source>
</reference>
<dbReference type="RefSeq" id="WP_049736868.1">
    <property type="nucleotide sequence ID" value="NZ_BJON01000006.1"/>
</dbReference>
<organism evidence="5 6">
    <name type="scientific">Brevibacillus reuszeri</name>
    <dbReference type="NCBI Taxonomy" id="54915"/>
    <lineage>
        <taxon>Bacteria</taxon>
        <taxon>Bacillati</taxon>
        <taxon>Bacillota</taxon>
        <taxon>Bacilli</taxon>
        <taxon>Bacillales</taxon>
        <taxon>Paenibacillaceae</taxon>
        <taxon>Brevibacillus</taxon>
    </lineage>
</organism>
<dbReference type="Gene3D" id="1.10.260.40">
    <property type="entry name" value="lambda repressor-like DNA-binding domains"/>
    <property type="match status" value="1"/>
</dbReference>
<evidence type="ECO:0000259" key="4">
    <source>
        <dbReference type="Pfam" id="PF00717"/>
    </source>
</evidence>
<keyword evidence="3" id="KW-0804">Transcription</keyword>
<keyword evidence="1" id="KW-0805">Transcription regulation</keyword>
<proteinExistence type="predicted"/>
<evidence type="ECO:0000256" key="3">
    <source>
        <dbReference type="ARBA" id="ARBA00023163"/>
    </source>
</evidence>
<dbReference type="CDD" id="cd06529">
    <property type="entry name" value="S24_LexA-like"/>
    <property type="match status" value="1"/>
</dbReference>
<gene>
    <name evidence="5" type="ORF">BRE01_14420</name>
</gene>
<sequence length="243" mass="27571">MTYSEMLVKIIKESGLTLKEISEKCKEHGVKIDSSYISKLQTGKQPPASDEVNTALALVCNVDEDTLNYEKYMDKAPYYIAAFITKMLDYFKRTSDQALKSKLPPEMYQVISENLNQQPNVLFIKQFLNQDLPSFNNDKFTFQDAENNEVGFLSGVNFNMTILDDSMEPKIPKGSTIQFDSSQSIGNGDIVVVKIEDEKFIIRRYIEVGSNKILLSENLDYPPVEITSDMEILGKVGYVLNKL</sequence>
<evidence type="ECO:0000313" key="6">
    <source>
        <dbReference type="Proteomes" id="UP000319578"/>
    </source>
</evidence>
<keyword evidence="2" id="KW-0238">DNA-binding</keyword>
<dbReference type="PANTHER" id="PTHR40661:SF3">
    <property type="entry name" value="FELS-1 PROPHAGE TRANSCRIPTIONAL REGULATOR"/>
    <property type="match status" value="1"/>
</dbReference>
<name>A0ABQ0TIS0_9BACL</name>
<evidence type="ECO:0000256" key="2">
    <source>
        <dbReference type="ARBA" id="ARBA00023125"/>
    </source>
</evidence>
<dbReference type="EMBL" id="BJON01000006">
    <property type="protein sequence ID" value="GED67740.1"/>
    <property type="molecule type" value="Genomic_DNA"/>
</dbReference>
<dbReference type="InterPro" id="IPR039418">
    <property type="entry name" value="LexA-like"/>
</dbReference>
<dbReference type="InterPro" id="IPR036286">
    <property type="entry name" value="LexA/Signal_pep-like_sf"/>
</dbReference>
<dbReference type="Pfam" id="PF00717">
    <property type="entry name" value="Peptidase_S24"/>
    <property type="match status" value="1"/>
</dbReference>
<dbReference type="Proteomes" id="UP000319578">
    <property type="component" value="Unassembled WGS sequence"/>
</dbReference>